<feature type="transmembrane region" description="Helical" evidence="2">
    <location>
        <begin position="130"/>
        <end position="150"/>
    </location>
</feature>
<organism evidence="3 4">
    <name type="scientific">Crucibulum laeve</name>
    <dbReference type="NCBI Taxonomy" id="68775"/>
    <lineage>
        <taxon>Eukaryota</taxon>
        <taxon>Fungi</taxon>
        <taxon>Dikarya</taxon>
        <taxon>Basidiomycota</taxon>
        <taxon>Agaricomycotina</taxon>
        <taxon>Agaricomycetes</taxon>
        <taxon>Agaricomycetidae</taxon>
        <taxon>Agaricales</taxon>
        <taxon>Agaricineae</taxon>
        <taxon>Nidulariaceae</taxon>
        <taxon>Crucibulum</taxon>
    </lineage>
</organism>
<name>A0A5C3MAY6_9AGAR</name>
<keyword evidence="2" id="KW-1133">Transmembrane helix</keyword>
<dbReference type="AlphaFoldDB" id="A0A5C3MAY6"/>
<feature type="compositionally biased region" description="Low complexity" evidence="1">
    <location>
        <begin position="336"/>
        <end position="353"/>
    </location>
</feature>
<evidence type="ECO:0000256" key="2">
    <source>
        <dbReference type="SAM" id="Phobius"/>
    </source>
</evidence>
<feature type="transmembrane region" description="Helical" evidence="2">
    <location>
        <begin position="180"/>
        <end position="199"/>
    </location>
</feature>
<proteinExistence type="predicted"/>
<protein>
    <submittedName>
        <fullName evidence="3">Uncharacterized protein</fullName>
    </submittedName>
</protein>
<dbReference type="Proteomes" id="UP000308652">
    <property type="component" value="Unassembled WGS sequence"/>
</dbReference>
<feature type="transmembrane region" description="Helical" evidence="2">
    <location>
        <begin position="50"/>
        <end position="78"/>
    </location>
</feature>
<feature type="region of interest" description="Disordered" evidence="1">
    <location>
        <begin position="441"/>
        <end position="461"/>
    </location>
</feature>
<evidence type="ECO:0000256" key="1">
    <source>
        <dbReference type="SAM" id="MobiDB-lite"/>
    </source>
</evidence>
<dbReference type="OrthoDB" id="3261349at2759"/>
<dbReference type="EMBL" id="ML213594">
    <property type="protein sequence ID" value="TFK41785.1"/>
    <property type="molecule type" value="Genomic_DNA"/>
</dbReference>
<gene>
    <name evidence="3" type="ORF">BDQ12DRAFT_720597</name>
</gene>
<feature type="compositionally biased region" description="Low complexity" evidence="1">
    <location>
        <begin position="362"/>
        <end position="391"/>
    </location>
</feature>
<feature type="transmembrane region" description="Helical" evidence="2">
    <location>
        <begin position="98"/>
        <end position="118"/>
    </location>
</feature>
<accession>A0A5C3MAY6</accession>
<evidence type="ECO:0000313" key="4">
    <source>
        <dbReference type="Proteomes" id="UP000308652"/>
    </source>
</evidence>
<keyword evidence="4" id="KW-1185">Reference proteome</keyword>
<reference evidence="3 4" key="1">
    <citation type="journal article" date="2019" name="Nat. Ecol. Evol.">
        <title>Megaphylogeny resolves global patterns of mushroom evolution.</title>
        <authorList>
            <person name="Varga T."/>
            <person name="Krizsan K."/>
            <person name="Foldi C."/>
            <person name="Dima B."/>
            <person name="Sanchez-Garcia M."/>
            <person name="Sanchez-Ramirez S."/>
            <person name="Szollosi G.J."/>
            <person name="Szarkandi J.G."/>
            <person name="Papp V."/>
            <person name="Albert L."/>
            <person name="Andreopoulos W."/>
            <person name="Angelini C."/>
            <person name="Antonin V."/>
            <person name="Barry K.W."/>
            <person name="Bougher N.L."/>
            <person name="Buchanan P."/>
            <person name="Buyck B."/>
            <person name="Bense V."/>
            <person name="Catcheside P."/>
            <person name="Chovatia M."/>
            <person name="Cooper J."/>
            <person name="Damon W."/>
            <person name="Desjardin D."/>
            <person name="Finy P."/>
            <person name="Geml J."/>
            <person name="Haridas S."/>
            <person name="Hughes K."/>
            <person name="Justo A."/>
            <person name="Karasinski D."/>
            <person name="Kautmanova I."/>
            <person name="Kiss B."/>
            <person name="Kocsube S."/>
            <person name="Kotiranta H."/>
            <person name="LaButti K.M."/>
            <person name="Lechner B.E."/>
            <person name="Liimatainen K."/>
            <person name="Lipzen A."/>
            <person name="Lukacs Z."/>
            <person name="Mihaltcheva S."/>
            <person name="Morgado L.N."/>
            <person name="Niskanen T."/>
            <person name="Noordeloos M.E."/>
            <person name="Ohm R.A."/>
            <person name="Ortiz-Santana B."/>
            <person name="Ovrebo C."/>
            <person name="Racz N."/>
            <person name="Riley R."/>
            <person name="Savchenko A."/>
            <person name="Shiryaev A."/>
            <person name="Soop K."/>
            <person name="Spirin V."/>
            <person name="Szebenyi C."/>
            <person name="Tomsovsky M."/>
            <person name="Tulloss R.E."/>
            <person name="Uehling J."/>
            <person name="Grigoriev I.V."/>
            <person name="Vagvolgyi C."/>
            <person name="Papp T."/>
            <person name="Martin F.M."/>
            <person name="Miettinen O."/>
            <person name="Hibbett D.S."/>
            <person name="Nagy L.G."/>
        </authorList>
    </citation>
    <scope>NUCLEOTIDE SEQUENCE [LARGE SCALE GENOMIC DNA]</scope>
    <source>
        <strain evidence="3 4">CBS 166.37</strain>
    </source>
</reference>
<feature type="transmembrane region" description="Helical" evidence="2">
    <location>
        <begin position="20"/>
        <end position="38"/>
    </location>
</feature>
<feature type="transmembrane region" description="Helical" evidence="2">
    <location>
        <begin position="220"/>
        <end position="241"/>
    </location>
</feature>
<sequence length="594" mass="66720">MEGVRTDVTVEELRAMNVNIYVSLISITILAYEYYLTFVYEVERFWIPRVINLASFFFCLNRYLVLFGHIPVMLEYFWMSNDPEKLQMYVPNHPYHRLSYHQYLAIVIQIIVASMLIMRTYALYERSMRVLALYLFVGAAAVAFGCWAVIGGKRVAPPEKVLVYVGCAVSLSTEAASRLGAAWGGMLVFDSLVFGMTLYKSLTLPRRRGINLLSVLLRDGSLYFGVIVASNLANILTFLLGGPYTRGVMTTFTNIMSSVLISRLMLNLRDPALTNSSIHGSGSIESSTMYPNISTVVDPCVTEYSYGGYMSNSNMHNIEYEEYVLHEPRRQIHYRQQSVPSPSPKSSPLVSVQARRRSQYKSRTPSTPLPPLTSSSRSHAPSRAISGSGSSVFSGGSAGLAFGCASGEDSQKIFLREKFKARCFERAAKARAKAVRGRRYMGTSEASSDGFDDAMDEDDEEDDDDIMQDELFRRIMANTNRKDKHSYKVSYAQEVGSSFDPDMEDINSWEEELVGSFTRLPPPQLHITSSSEVEDLSPVDLDDEELEAYAEECAKRVVLEDFVDIPEEDLFSWSDFEDADILESRFSGAVLLIL</sequence>
<evidence type="ECO:0000313" key="3">
    <source>
        <dbReference type="EMBL" id="TFK41785.1"/>
    </source>
</evidence>
<feature type="compositionally biased region" description="Acidic residues" evidence="1">
    <location>
        <begin position="450"/>
        <end position="461"/>
    </location>
</feature>
<keyword evidence="2" id="KW-0472">Membrane</keyword>
<feature type="region of interest" description="Disordered" evidence="1">
    <location>
        <begin position="334"/>
        <end position="391"/>
    </location>
</feature>
<keyword evidence="2" id="KW-0812">Transmembrane</keyword>